<organism evidence="3 4">
    <name type="scientific">Clostridium omnivorum</name>
    <dbReference type="NCBI Taxonomy" id="1604902"/>
    <lineage>
        <taxon>Bacteria</taxon>
        <taxon>Bacillati</taxon>
        <taxon>Bacillota</taxon>
        <taxon>Clostridia</taxon>
        <taxon>Eubacteriales</taxon>
        <taxon>Clostridiaceae</taxon>
        <taxon>Clostridium</taxon>
    </lineage>
</organism>
<dbReference type="Gene3D" id="1.10.3090.10">
    <property type="entry name" value="cca-adding enzyme, domain 2"/>
    <property type="match status" value="1"/>
</dbReference>
<keyword evidence="1" id="KW-0547">Nucleotide-binding</keyword>
<dbReference type="RefSeq" id="WP_264850536.1">
    <property type="nucleotide sequence ID" value="NZ_BRXR01000001.1"/>
</dbReference>
<dbReference type="PANTHER" id="PTHR47545">
    <property type="entry name" value="MULTIFUNCTIONAL CCA PROTEIN"/>
    <property type="match status" value="1"/>
</dbReference>
<dbReference type="InterPro" id="IPR003607">
    <property type="entry name" value="HD/PDEase_dom"/>
</dbReference>
<evidence type="ECO:0000256" key="1">
    <source>
        <dbReference type="ARBA" id="ARBA00022741"/>
    </source>
</evidence>
<dbReference type="SUPFAM" id="SSF109604">
    <property type="entry name" value="HD-domain/PDEase-like"/>
    <property type="match status" value="1"/>
</dbReference>
<evidence type="ECO:0000259" key="2">
    <source>
        <dbReference type="Pfam" id="PF01966"/>
    </source>
</evidence>
<dbReference type="InterPro" id="IPR050124">
    <property type="entry name" value="tRNA_CCA-adding_enzyme"/>
</dbReference>
<dbReference type="NCBIfam" id="TIGR00277">
    <property type="entry name" value="HDIG"/>
    <property type="match status" value="1"/>
</dbReference>
<reference evidence="3 4" key="1">
    <citation type="journal article" date="2024" name="Int. J. Syst. Evol. Microbiol.">
        <title>Clostridium omnivorum sp. nov., isolated from anoxic soil under the treatment of reductive soil disinfestation.</title>
        <authorList>
            <person name="Ueki A."/>
            <person name="Tonouchi A."/>
            <person name="Kaku N."/>
            <person name="Honma S."/>
            <person name="Ueki K."/>
        </authorList>
    </citation>
    <scope>NUCLEOTIDE SEQUENCE [LARGE SCALE GENOMIC DNA]</scope>
    <source>
        <strain evidence="3 4">E14</strain>
    </source>
</reference>
<evidence type="ECO:0000313" key="4">
    <source>
        <dbReference type="Proteomes" id="UP001208567"/>
    </source>
</evidence>
<sequence>MDNKQTYFKEMEEHLMEDHKPSDYFNSIKEKTEFKNTFPFKMLADLVNTPQNEKYHPEGSVWNHTMLVLDEAAKRKTDSEDPKAFMWSALLHDIGKAPTTKLRKGRITSYDHDKVGEDMAANFLKEYYKDREFIDKVSAIVRWHMQPLFVLKELPFADIKSMVKDIDIEEVALFSLCDRLGRGGKLDNEIEKEKENNEKFLRRCKKYLN</sequence>
<dbReference type="CDD" id="cd00077">
    <property type="entry name" value="HDc"/>
    <property type="match status" value="1"/>
</dbReference>
<protein>
    <submittedName>
        <fullName evidence="3">Phosphohydrolase</fullName>
    </submittedName>
</protein>
<comment type="caution">
    <text evidence="3">The sequence shown here is derived from an EMBL/GenBank/DDBJ whole genome shotgun (WGS) entry which is preliminary data.</text>
</comment>
<dbReference type="EMBL" id="BRXR01000001">
    <property type="protein sequence ID" value="GLC31260.1"/>
    <property type="molecule type" value="Genomic_DNA"/>
</dbReference>
<name>A0ABQ5N7N0_9CLOT</name>
<dbReference type="PANTHER" id="PTHR47545:SF2">
    <property type="entry name" value="CC-ADDING TRNA NUCLEOTIDYLTRANSFERASE"/>
    <property type="match status" value="1"/>
</dbReference>
<dbReference type="Proteomes" id="UP001208567">
    <property type="component" value="Unassembled WGS sequence"/>
</dbReference>
<gene>
    <name evidence="3" type="ORF">bsdE14_26700</name>
</gene>
<dbReference type="InterPro" id="IPR006675">
    <property type="entry name" value="HDIG_dom"/>
</dbReference>
<feature type="domain" description="HD" evidence="2">
    <location>
        <begin position="63"/>
        <end position="167"/>
    </location>
</feature>
<accession>A0ABQ5N7N0</accession>
<dbReference type="Pfam" id="PF01966">
    <property type="entry name" value="HD"/>
    <property type="match status" value="1"/>
</dbReference>
<keyword evidence="4" id="KW-1185">Reference proteome</keyword>
<evidence type="ECO:0000313" key="3">
    <source>
        <dbReference type="EMBL" id="GLC31260.1"/>
    </source>
</evidence>
<proteinExistence type="predicted"/>
<dbReference type="InterPro" id="IPR006674">
    <property type="entry name" value="HD_domain"/>
</dbReference>